<dbReference type="RefSeq" id="WP_092645229.1">
    <property type="nucleotide sequence ID" value="NZ_FNPX01000006.1"/>
</dbReference>
<gene>
    <name evidence="13" type="ORF">SAMN05444004_106202</name>
</gene>
<dbReference type="GO" id="GO:0005886">
    <property type="term" value="C:plasma membrane"/>
    <property type="evidence" value="ECO:0007669"/>
    <property type="project" value="UniProtKB-SubCell"/>
</dbReference>
<keyword evidence="9 12" id="KW-0201">Cytochrome c-type biogenesis</keyword>
<comment type="function">
    <text evidence="1 12">Required for the export of heme to the periplasm for the biogenesis of c-type cytochromes.</text>
</comment>
<dbReference type="GO" id="GO:0015886">
    <property type="term" value="P:heme transport"/>
    <property type="evidence" value="ECO:0007669"/>
    <property type="project" value="InterPro"/>
</dbReference>
<sequence length="44" mass="4693">MNLGPYAFDILMAYALSAMLIIGLVAQSVLAARAIGRRLKAAEK</sequence>
<dbReference type="EMBL" id="FNPX01000006">
    <property type="protein sequence ID" value="SDZ14265.1"/>
    <property type="molecule type" value="Genomic_DNA"/>
</dbReference>
<reference evidence="14" key="1">
    <citation type="submission" date="2016-10" db="EMBL/GenBank/DDBJ databases">
        <authorList>
            <person name="Varghese N."/>
            <person name="Submissions S."/>
        </authorList>
    </citation>
    <scope>NUCLEOTIDE SEQUENCE [LARGE SCALE GENOMIC DNA]</scope>
    <source>
        <strain evidence="14">DSM 100420</strain>
    </source>
</reference>
<keyword evidence="6 12" id="KW-1003">Cell membrane</keyword>
<evidence type="ECO:0000256" key="2">
    <source>
        <dbReference type="ARBA" id="ARBA00004377"/>
    </source>
</evidence>
<comment type="subcellular location">
    <subcellularLocation>
        <location evidence="2 12">Cell inner membrane</location>
        <topology evidence="2 12">Single-pass membrane protein</topology>
    </subcellularLocation>
</comment>
<evidence type="ECO:0000256" key="7">
    <source>
        <dbReference type="ARBA" id="ARBA00022519"/>
    </source>
</evidence>
<comment type="similarity">
    <text evidence="3 12">Belongs to the CcmD/CycX/HelD family.</text>
</comment>
<organism evidence="13 14">
    <name type="scientific">Jannaschia faecimaris</name>
    <dbReference type="NCBI Taxonomy" id="1244108"/>
    <lineage>
        <taxon>Bacteria</taxon>
        <taxon>Pseudomonadati</taxon>
        <taxon>Pseudomonadota</taxon>
        <taxon>Alphaproteobacteria</taxon>
        <taxon>Rhodobacterales</taxon>
        <taxon>Roseobacteraceae</taxon>
        <taxon>Jannaschia</taxon>
    </lineage>
</organism>
<keyword evidence="8 12" id="KW-0812">Transmembrane</keyword>
<feature type="transmembrane region" description="Helical" evidence="12">
    <location>
        <begin position="12"/>
        <end position="35"/>
    </location>
</feature>
<keyword evidence="10 12" id="KW-1133">Transmembrane helix</keyword>
<evidence type="ECO:0000256" key="5">
    <source>
        <dbReference type="ARBA" id="ARBA00022448"/>
    </source>
</evidence>
<proteinExistence type="inferred from homology"/>
<evidence type="ECO:0000256" key="12">
    <source>
        <dbReference type="RuleBase" id="RU363101"/>
    </source>
</evidence>
<evidence type="ECO:0000256" key="3">
    <source>
        <dbReference type="ARBA" id="ARBA00008741"/>
    </source>
</evidence>
<evidence type="ECO:0000256" key="8">
    <source>
        <dbReference type="ARBA" id="ARBA00022692"/>
    </source>
</evidence>
<dbReference type="AlphaFoldDB" id="A0A1H3QMS3"/>
<evidence type="ECO:0000256" key="11">
    <source>
        <dbReference type="ARBA" id="ARBA00023136"/>
    </source>
</evidence>
<evidence type="ECO:0000256" key="6">
    <source>
        <dbReference type="ARBA" id="ARBA00022475"/>
    </source>
</evidence>
<dbReference type="InterPro" id="IPR007078">
    <property type="entry name" value="Haem_export_protD_CcmD"/>
</dbReference>
<name>A0A1H3QMS3_9RHOB</name>
<keyword evidence="5 12" id="KW-0813">Transport</keyword>
<keyword evidence="14" id="KW-1185">Reference proteome</keyword>
<accession>A0A1H3QMS3</accession>
<dbReference type="NCBIfam" id="TIGR03141">
    <property type="entry name" value="cytochro_ccmD"/>
    <property type="match status" value="1"/>
</dbReference>
<evidence type="ECO:0000256" key="9">
    <source>
        <dbReference type="ARBA" id="ARBA00022748"/>
    </source>
</evidence>
<keyword evidence="7 12" id="KW-0997">Cell inner membrane</keyword>
<dbReference type="Proteomes" id="UP000198914">
    <property type="component" value="Unassembled WGS sequence"/>
</dbReference>
<dbReference type="Pfam" id="PF04995">
    <property type="entry name" value="CcmD"/>
    <property type="match status" value="1"/>
</dbReference>
<evidence type="ECO:0000313" key="13">
    <source>
        <dbReference type="EMBL" id="SDZ14265.1"/>
    </source>
</evidence>
<evidence type="ECO:0000313" key="14">
    <source>
        <dbReference type="Proteomes" id="UP000198914"/>
    </source>
</evidence>
<evidence type="ECO:0000256" key="10">
    <source>
        <dbReference type="ARBA" id="ARBA00022989"/>
    </source>
</evidence>
<evidence type="ECO:0000256" key="1">
    <source>
        <dbReference type="ARBA" id="ARBA00002442"/>
    </source>
</evidence>
<protein>
    <recommendedName>
        <fullName evidence="4 12">Heme exporter protein D</fullName>
    </recommendedName>
</protein>
<dbReference type="OrthoDB" id="7868669at2"/>
<evidence type="ECO:0000256" key="4">
    <source>
        <dbReference type="ARBA" id="ARBA00016461"/>
    </source>
</evidence>
<keyword evidence="11 12" id="KW-0472">Membrane</keyword>
<dbReference type="GO" id="GO:0017004">
    <property type="term" value="P:cytochrome complex assembly"/>
    <property type="evidence" value="ECO:0007669"/>
    <property type="project" value="UniProtKB-KW"/>
</dbReference>